<evidence type="ECO:0000313" key="3">
    <source>
        <dbReference type="EMBL" id="WZP15402.1"/>
    </source>
</evidence>
<feature type="signal peptide" evidence="2">
    <location>
        <begin position="1"/>
        <end position="19"/>
    </location>
</feature>
<evidence type="ECO:0000256" key="1">
    <source>
        <dbReference type="SAM" id="MobiDB-lite"/>
    </source>
</evidence>
<dbReference type="EMBL" id="CP151657">
    <property type="protein sequence ID" value="WZP15402.1"/>
    <property type="molecule type" value="Genomic_DNA"/>
</dbReference>
<evidence type="ECO:0000256" key="2">
    <source>
        <dbReference type="SAM" id="SignalP"/>
    </source>
</evidence>
<dbReference type="RefSeq" id="WP_342023064.1">
    <property type="nucleotide sequence ID" value="NZ_CP151657.1"/>
</dbReference>
<evidence type="ECO:0000313" key="4">
    <source>
        <dbReference type="Proteomes" id="UP001448858"/>
    </source>
</evidence>
<keyword evidence="4" id="KW-1185">Reference proteome</keyword>
<organism evidence="3 4">
    <name type="scientific">Arthrobacter citreus</name>
    <dbReference type="NCBI Taxonomy" id="1670"/>
    <lineage>
        <taxon>Bacteria</taxon>
        <taxon>Bacillati</taxon>
        <taxon>Actinomycetota</taxon>
        <taxon>Actinomycetes</taxon>
        <taxon>Micrococcales</taxon>
        <taxon>Micrococcaceae</taxon>
        <taxon>Arthrobacter</taxon>
    </lineage>
</organism>
<keyword evidence="3" id="KW-0646">Protease inhibitor</keyword>
<dbReference type="Proteomes" id="UP001448858">
    <property type="component" value="Chromosome"/>
</dbReference>
<feature type="region of interest" description="Disordered" evidence="1">
    <location>
        <begin position="22"/>
        <end position="97"/>
    </location>
</feature>
<reference evidence="3 4" key="1">
    <citation type="submission" date="2024-04" db="EMBL/GenBank/DDBJ databases">
        <title>Arthrobacter sp. from Plains bison fecal sample.</title>
        <authorList>
            <person name="Ruzzini A."/>
        </authorList>
    </citation>
    <scope>NUCLEOTIDE SEQUENCE [LARGE SCALE GENOMIC DNA]</scope>
    <source>
        <strain evidence="3 4">EINP1</strain>
    </source>
</reference>
<dbReference type="Gene3D" id="3.30.350.10">
    <property type="entry name" value="Subtilisin inhibitor-like"/>
    <property type="match status" value="1"/>
</dbReference>
<gene>
    <name evidence="3" type="ORF">AAE021_14740</name>
</gene>
<keyword evidence="2" id="KW-0732">Signal</keyword>
<feature type="compositionally biased region" description="Low complexity" evidence="1">
    <location>
        <begin position="26"/>
        <end position="66"/>
    </location>
</feature>
<feature type="chain" id="PRO_5045585608" evidence="2">
    <location>
        <begin position="20"/>
        <end position="174"/>
    </location>
</feature>
<dbReference type="SUPFAM" id="SSF55399">
    <property type="entry name" value="Subtilisin inhibitor"/>
    <property type="match status" value="1"/>
</dbReference>
<proteinExistence type="predicted"/>
<accession>A0ABZ2ZU96</accession>
<dbReference type="GO" id="GO:0004867">
    <property type="term" value="F:serine-type endopeptidase inhibitor activity"/>
    <property type="evidence" value="ECO:0007669"/>
    <property type="project" value="UniProtKB-KW"/>
</dbReference>
<protein>
    <submittedName>
        <fullName evidence="3">Serine protease inhibitor</fullName>
    </submittedName>
</protein>
<keyword evidence="3" id="KW-0722">Serine protease inhibitor</keyword>
<dbReference type="PROSITE" id="PS51257">
    <property type="entry name" value="PROKAR_LIPOPROTEIN"/>
    <property type="match status" value="1"/>
</dbReference>
<dbReference type="InterPro" id="IPR036819">
    <property type="entry name" value="Subtilisin_inhibitor-like_sf"/>
</dbReference>
<sequence length="174" mass="17211">MLRPFRYLLIPAITVMALAGCGSSGGSEPSEPASPSASNTTPSSPASSSPSASGPAAAPSSPATTSLTVEFRAEGTDVTDTYSLECDGETPVGDSGAPDPAAACAALATRGTEAFAPLDPNLMCTQIITGPQRAHVSGTLNGAAVDREFSLSNGCEIGRWESLAGLLGPAAGAL</sequence>
<name>A0ABZ2ZU96_9MICC</name>